<evidence type="ECO:0000313" key="2">
    <source>
        <dbReference type="EMBL" id="GIL61560.1"/>
    </source>
</evidence>
<proteinExistence type="predicted"/>
<dbReference type="EMBL" id="BNCO01000046">
    <property type="protein sequence ID" value="GIL61560.1"/>
    <property type="molecule type" value="Genomic_DNA"/>
</dbReference>
<dbReference type="InterPro" id="IPR006342">
    <property type="entry name" value="FkbM_mtfrase"/>
</dbReference>
<evidence type="ECO:0000313" key="3">
    <source>
        <dbReference type="Proteomes" id="UP000747399"/>
    </source>
</evidence>
<organism evidence="2 3">
    <name type="scientific">Volvox africanus</name>
    <dbReference type="NCBI Taxonomy" id="51714"/>
    <lineage>
        <taxon>Eukaryota</taxon>
        <taxon>Viridiplantae</taxon>
        <taxon>Chlorophyta</taxon>
        <taxon>core chlorophytes</taxon>
        <taxon>Chlorophyceae</taxon>
        <taxon>CS clade</taxon>
        <taxon>Chlamydomonadales</taxon>
        <taxon>Volvocaceae</taxon>
        <taxon>Volvox</taxon>
    </lineage>
</organism>
<dbReference type="PANTHER" id="PTHR34203:SF15">
    <property type="entry name" value="SLL1173 PROTEIN"/>
    <property type="match status" value="1"/>
</dbReference>
<comment type="caution">
    <text evidence="2">The sequence shown here is derived from an EMBL/GenBank/DDBJ whole genome shotgun (WGS) entry which is preliminary data.</text>
</comment>
<dbReference type="SUPFAM" id="SSF53335">
    <property type="entry name" value="S-adenosyl-L-methionine-dependent methyltransferases"/>
    <property type="match status" value="1"/>
</dbReference>
<dbReference type="PANTHER" id="PTHR34203">
    <property type="entry name" value="METHYLTRANSFERASE, FKBM FAMILY PROTEIN"/>
    <property type="match status" value="1"/>
</dbReference>
<feature type="domain" description="Methyltransferase FkbM" evidence="1">
    <location>
        <begin position="264"/>
        <end position="359"/>
    </location>
</feature>
<reference evidence="2" key="1">
    <citation type="journal article" date="2021" name="Proc. Natl. Acad. Sci. U.S.A.">
        <title>Three genomes in the algal genus Volvox reveal the fate of a haploid sex-determining region after a transition to homothallism.</title>
        <authorList>
            <person name="Yamamoto K."/>
            <person name="Hamaji T."/>
            <person name="Kawai-Toyooka H."/>
            <person name="Matsuzaki R."/>
            <person name="Takahashi F."/>
            <person name="Nishimura Y."/>
            <person name="Kawachi M."/>
            <person name="Noguchi H."/>
            <person name="Minakuchi Y."/>
            <person name="Umen J.G."/>
            <person name="Toyoda A."/>
            <person name="Nozaki H."/>
        </authorList>
    </citation>
    <scope>NUCLEOTIDE SEQUENCE</scope>
    <source>
        <strain evidence="2">NIES-3780</strain>
    </source>
</reference>
<dbReference type="Pfam" id="PF05050">
    <property type="entry name" value="Methyltransf_21"/>
    <property type="match status" value="1"/>
</dbReference>
<gene>
    <name evidence="2" type="ORF">Vafri_16020</name>
</gene>
<sequence>MSLLLLGKIEFVFPCTAQQLDREIQAPAATGLPSSLLLPSSSPIYLFPSVSNMLQFIYLVATILLSLVSAPCQACWKPAVNFKGPSVAIDPFGCNPERAKLQVKNFISQLKRRRHSSACAEHWWIGNLAELKAKAKEQQTTIADIGCNKAYFSATALNYLAPGYGNHLQLFYKVHEARGVYEKPCGGCNECLQETPSRIVGSQATVDVFCFEPSEIHGTSLTQARDALYGPPDSTSKPAGKETKVNFHITQAAVSNFSGIARFPVNCTGNICSLADKDQQTQEVKITTVDDLMRSRGLAYLDVLKIDTEGFDPAVLAGAYESLANQRVGLLSFEYHKLWNQSGSTLKQCVHYLDDLGYSCYYDGPVLAKVSGSCWKDAYEIRRWSNIVCVRRGTGMEKELYAGSYLASAKGKTDRRKAKNLKTSKIG</sequence>
<dbReference type="InterPro" id="IPR052514">
    <property type="entry name" value="SAM-dependent_MTase"/>
</dbReference>
<dbReference type="AlphaFoldDB" id="A0A8J4BHV3"/>
<dbReference type="NCBIfam" id="TIGR01444">
    <property type="entry name" value="fkbM_fam"/>
    <property type="match status" value="1"/>
</dbReference>
<accession>A0A8J4BHV3</accession>
<keyword evidence="3" id="KW-1185">Reference proteome</keyword>
<dbReference type="InterPro" id="IPR029063">
    <property type="entry name" value="SAM-dependent_MTases_sf"/>
</dbReference>
<name>A0A8J4BHV3_9CHLO</name>
<protein>
    <recommendedName>
        <fullName evidence="1">Methyltransferase FkbM domain-containing protein</fullName>
    </recommendedName>
</protein>
<dbReference type="Gene3D" id="3.40.50.150">
    <property type="entry name" value="Vaccinia Virus protein VP39"/>
    <property type="match status" value="1"/>
</dbReference>
<dbReference type="Proteomes" id="UP000747399">
    <property type="component" value="Unassembled WGS sequence"/>
</dbReference>
<evidence type="ECO:0000259" key="1">
    <source>
        <dbReference type="Pfam" id="PF05050"/>
    </source>
</evidence>